<feature type="domain" description="Globin" evidence="2">
    <location>
        <begin position="5"/>
        <end position="147"/>
    </location>
</feature>
<feature type="compositionally biased region" description="Low complexity" evidence="1">
    <location>
        <begin position="504"/>
        <end position="521"/>
    </location>
</feature>
<feature type="compositionally biased region" description="Polar residues" evidence="1">
    <location>
        <begin position="494"/>
        <end position="503"/>
    </location>
</feature>
<feature type="region of interest" description="Disordered" evidence="1">
    <location>
        <begin position="305"/>
        <end position="418"/>
    </location>
</feature>
<dbReference type="InterPro" id="IPR044399">
    <property type="entry name" value="Mb-like_M"/>
</dbReference>
<dbReference type="EMBL" id="OZ004256">
    <property type="protein sequence ID" value="CAK7904418.1"/>
    <property type="molecule type" value="Genomic_DNA"/>
</dbReference>
<feature type="compositionally biased region" description="Polar residues" evidence="1">
    <location>
        <begin position="522"/>
        <end position="538"/>
    </location>
</feature>
<feature type="region of interest" description="Disordered" evidence="1">
    <location>
        <begin position="433"/>
        <end position="539"/>
    </location>
</feature>
<keyword evidence="4" id="KW-1185">Reference proteome</keyword>
<feature type="region of interest" description="Disordered" evidence="1">
    <location>
        <begin position="185"/>
        <end position="292"/>
    </location>
</feature>
<gene>
    <name evidence="3" type="ORF">CAAN4_D09296</name>
</gene>
<dbReference type="PROSITE" id="PS01033">
    <property type="entry name" value="GLOBIN"/>
    <property type="match status" value="1"/>
</dbReference>
<dbReference type="Proteomes" id="UP001497600">
    <property type="component" value="Chromosome D"/>
</dbReference>
<evidence type="ECO:0000256" key="1">
    <source>
        <dbReference type="SAM" id="MobiDB-lite"/>
    </source>
</evidence>
<dbReference type="InterPro" id="IPR009050">
    <property type="entry name" value="Globin-like_sf"/>
</dbReference>
<feature type="compositionally biased region" description="Basic and acidic residues" evidence="1">
    <location>
        <begin position="768"/>
        <end position="785"/>
    </location>
</feature>
<reference evidence="3 4" key="1">
    <citation type="submission" date="2024-01" db="EMBL/GenBank/DDBJ databases">
        <authorList>
            <consortium name="Genoscope - CEA"/>
            <person name="William W."/>
        </authorList>
    </citation>
    <scope>NUCLEOTIDE SEQUENCE [LARGE SCALE GENOMIC DNA]</scope>
    <source>
        <strain evidence="3 4">29B2s-10</strain>
    </source>
</reference>
<dbReference type="InterPro" id="IPR012292">
    <property type="entry name" value="Globin/Proto"/>
</dbReference>
<feature type="compositionally biased region" description="Polar residues" evidence="1">
    <location>
        <begin position="469"/>
        <end position="481"/>
    </location>
</feature>
<organism evidence="3 4">
    <name type="scientific">[Candida] anglica</name>
    <dbReference type="NCBI Taxonomy" id="148631"/>
    <lineage>
        <taxon>Eukaryota</taxon>
        <taxon>Fungi</taxon>
        <taxon>Dikarya</taxon>
        <taxon>Ascomycota</taxon>
        <taxon>Saccharomycotina</taxon>
        <taxon>Pichiomycetes</taxon>
        <taxon>Debaryomycetaceae</taxon>
        <taxon>Kurtzmaniella</taxon>
    </lineage>
</organism>
<dbReference type="InterPro" id="IPR000971">
    <property type="entry name" value="Globin"/>
</dbReference>
<proteinExistence type="predicted"/>
<evidence type="ECO:0000313" key="4">
    <source>
        <dbReference type="Proteomes" id="UP001497600"/>
    </source>
</evidence>
<accession>A0ABP0EB09</accession>
<feature type="region of interest" description="Disordered" evidence="1">
    <location>
        <begin position="759"/>
        <end position="785"/>
    </location>
</feature>
<feature type="region of interest" description="Disordered" evidence="1">
    <location>
        <begin position="667"/>
        <end position="700"/>
    </location>
</feature>
<dbReference type="Gene3D" id="1.10.490.10">
    <property type="entry name" value="Globins"/>
    <property type="match status" value="1"/>
</dbReference>
<dbReference type="PANTHER" id="PTHR43396">
    <property type="entry name" value="FLAVOHEMOPROTEIN"/>
    <property type="match status" value="1"/>
</dbReference>
<protein>
    <recommendedName>
        <fullName evidence="2">Globin domain-containing protein</fullName>
    </recommendedName>
</protein>
<feature type="compositionally biased region" description="Polar residues" evidence="1">
    <location>
        <begin position="208"/>
        <end position="235"/>
    </location>
</feature>
<dbReference type="CDD" id="cd01040">
    <property type="entry name" value="Mb-like"/>
    <property type="match status" value="1"/>
</dbReference>
<evidence type="ECO:0000259" key="2">
    <source>
        <dbReference type="PROSITE" id="PS01033"/>
    </source>
</evidence>
<dbReference type="PANTHER" id="PTHR43396:SF6">
    <property type="entry name" value="ABL201WP"/>
    <property type="match status" value="1"/>
</dbReference>
<sequence>MSTLTLQEDDLFMVRFTWSNLLAKKKSGQKDFMNKLFANMINSNPKLKSLFHSEAIAREQASLVGEMLSFTVAYIDDPETLSECMSSFVEENSSISRYGIHYIEPMGISLIQTFHQFLPKGKFTPQLEGLWVKVYLHLANSFLQCSNDNDGHSLVSIESEKEEPPQPKFGPVKVKFQLSSNEKYRGFRRSANEEPDRELEASVPTYEQPRSTTGSTMKISSPIQTPLTPVSSASPTPFDPRKSRRNSKPLFKEESKYSSVSSEEEEEEQDIEVPAYNPRRLRPNTFKVRQDSEPIQNIIPVVEKDEMLDGQFQDPPTPPPKTAPIYPGRDPRRLQFKKPLPAQYDSDSDEESMVKRPAFDPRKLRRKQVETPVESEVERDDESVYTTTAPLFTSRPAVVEDEDLESAFESPTSDPEENSLMEELIQLTTQIPERTVSSESHQHPYGNGLAPIREYDDDCASSKYDSENETIQDNTSSTYERSSSHDEVSSGVSTLSLHNSDYRSSISSGNSSPNFSPFQSGKPTMTHQPRQASQSSEISYMKPLDIPEPRTTYAKPQAKYRASAGFMKSSFILSQVMNSQTIASQKAPPAVQSTTQPTIATITPVVKNVVDVIPAQIKEEPKVSLPTLASPVESDSEDDCLDLINSFVPVTANKKQAPVPALTRPAAPFAQQKAISQPRSHPQLRRSSTRSTTSLQSAKQPAVVVYNTPVKRSLKERLGLSRSSSRKNSLASASTSDLCSIKSNESCSSTFSGFSFFSSTGSNTTRRASLDTRRQSIDTRASRKTDKYNRVKGARFSMFGSAF</sequence>
<dbReference type="SUPFAM" id="SSF46458">
    <property type="entry name" value="Globin-like"/>
    <property type="match status" value="1"/>
</dbReference>
<feature type="compositionally biased region" description="Acidic residues" evidence="1">
    <location>
        <begin position="373"/>
        <end position="383"/>
    </location>
</feature>
<name>A0ABP0EB09_9ASCO</name>
<evidence type="ECO:0000313" key="3">
    <source>
        <dbReference type="EMBL" id="CAK7904418.1"/>
    </source>
</evidence>
<feature type="compositionally biased region" description="Basic and acidic residues" evidence="1">
    <location>
        <begin position="185"/>
        <end position="200"/>
    </location>
</feature>
<feature type="compositionally biased region" description="Basic and acidic residues" evidence="1">
    <location>
        <begin position="352"/>
        <end position="362"/>
    </location>
</feature>
<feature type="compositionally biased region" description="Acidic residues" evidence="1">
    <location>
        <begin position="262"/>
        <end position="271"/>
    </location>
</feature>